<dbReference type="Gene3D" id="3.90.45.10">
    <property type="entry name" value="Peptide deformylase"/>
    <property type="match status" value="1"/>
</dbReference>
<comment type="caution">
    <text evidence="6">The sequence shown here is derived from an EMBL/GenBank/DDBJ whole genome shotgun (WGS) entry which is preliminary data.</text>
</comment>
<feature type="chain" id="PRO_5002142338" description="Peptide deformylase" evidence="5">
    <location>
        <begin position="20"/>
        <end position="408"/>
    </location>
</feature>
<dbReference type="PATRIC" id="fig|1229276.3.peg.1124"/>
<dbReference type="InterPro" id="IPR036821">
    <property type="entry name" value="Peptide_deformylase_sf"/>
</dbReference>
<dbReference type="PANTHER" id="PTHR10458">
    <property type="entry name" value="PEPTIDE DEFORMYLASE"/>
    <property type="match status" value="1"/>
</dbReference>
<keyword evidence="5" id="KW-0732">Signal</keyword>
<evidence type="ECO:0000256" key="5">
    <source>
        <dbReference type="SAM" id="SignalP"/>
    </source>
</evidence>
<dbReference type="EMBL" id="JJMU01000016">
    <property type="protein sequence ID" value="KGE15169.1"/>
    <property type="molecule type" value="Genomic_DNA"/>
</dbReference>
<dbReference type="RefSeq" id="WP_081939389.1">
    <property type="nucleotide sequence ID" value="NZ_JJMU01000016.1"/>
</dbReference>
<protein>
    <recommendedName>
        <fullName evidence="4">Peptide deformylase</fullName>
        <shortName evidence="4">PDF</shortName>
        <ecNumber evidence="4">3.5.1.88</ecNumber>
    </recommendedName>
    <alternativeName>
        <fullName evidence="4">Polypeptide deformylase</fullName>
    </alternativeName>
</protein>
<dbReference type="GO" id="GO:0046872">
    <property type="term" value="F:metal ion binding"/>
    <property type="evidence" value="ECO:0007669"/>
    <property type="project" value="UniProtKB-KW"/>
</dbReference>
<dbReference type="CDD" id="cd00487">
    <property type="entry name" value="Pep_deformylase"/>
    <property type="match status" value="1"/>
</dbReference>
<evidence type="ECO:0000256" key="1">
    <source>
        <dbReference type="ARBA" id="ARBA00010759"/>
    </source>
</evidence>
<dbReference type="GO" id="GO:0006412">
    <property type="term" value="P:translation"/>
    <property type="evidence" value="ECO:0007669"/>
    <property type="project" value="UniProtKB-UniRule"/>
</dbReference>
<evidence type="ECO:0000256" key="3">
    <source>
        <dbReference type="ARBA" id="ARBA00022801"/>
    </source>
</evidence>
<reference evidence="7" key="1">
    <citation type="submission" date="2014-04" db="EMBL/GenBank/DDBJ databases">
        <title>Whole-Genome optical mapping and complete genome sequence of Sphingobacterium deserti sp. nov., a new spaces isolated from desert in the west of China.</title>
        <authorList>
            <person name="Teng C."/>
            <person name="Zhou Z."/>
            <person name="Li X."/>
            <person name="Chen M."/>
            <person name="Lin M."/>
            <person name="Wang L."/>
            <person name="Su S."/>
            <person name="Zhang C."/>
            <person name="Zhang W."/>
        </authorList>
    </citation>
    <scope>NUCLEOTIDE SEQUENCE [LARGE SCALE GENOMIC DNA]</scope>
    <source>
        <strain evidence="7">ACCC05744</strain>
    </source>
</reference>
<dbReference type="EC" id="3.5.1.88" evidence="4"/>
<reference evidence="6 7" key="2">
    <citation type="journal article" date="2015" name="PLoS ONE">
        <title>Whole-Genome Optical Mapping and Finished Genome Sequence of Sphingobacterium deserti sp. nov., a New Species Isolated from the Western Desert of China.</title>
        <authorList>
            <person name="Teng C."/>
            <person name="Zhou Z."/>
            <person name="Molnar I."/>
            <person name="Li X."/>
            <person name="Tang R."/>
            <person name="Chen M."/>
            <person name="Wang L."/>
            <person name="Su S."/>
            <person name="Zhang W."/>
            <person name="Lin M."/>
        </authorList>
    </citation>
    <scope>NUCLEOTIDE SEQUENCE [LARGE SCALE GENOMIC DNA]</scope>
    <source>
        <strain evidence="7">ACCC05744</strain>
    </source>
</reference>
<dbReference type="HAMAP" id="MF_00163">
    <property type="entry name" value="Pep_deformylase"/>
    <property type="match status" value="1"/>
</dbReference>
<dbReference type="Pfam" id="PF07920">
    <property type="entry name" value="DUF1684"/>
    <property type="match status" value="1"/>
</dbReference>
<dbReference type="PRINTS" id="PR01576">
    <property type="entry name" value="PDEFORMYLASE"/>
</dbReference>
<dbReference type="InterPro" id="IPR023635">
    <property type="entry name" value="Peptide_deformylase"/>
</dbReference>
<dbReference type="PANTHER" id="PTHR10458:SF22">
    <property type="entry name" value="PEPTIDE DEFORMYLASE"/>
    <property type="match status" value="1"/>
</dbReference>
<dbReference type="AlphaFoldDB" id="A0A0B8T926"/>
<sequence>MRHFYILTFVLLNLGFAFGQSHTEQIESYRQKQRKALSQENKGPIAPQNLEYLHYFRADETYKTVANVSYLYDEPTFRMPTSDGTSKEFKRFAELTFTLKGQQFTLPIYENVSLFQSNLQSSYLFFPILDRTTGETTYESGRYIDVKKEDIKDGKLAIDFNKAYNPYCAYSSGYRCPQPPKENYLDIAIEAGEKKYTGPKNQREQDNSMAKNFNDKEKKLIMAGKAEEKMYVLQTTVAQDSTILRTQSDDIKYDDPTLELLAARMLVTVQDPGHPGVGIAAPQVGINKNLIWVQRLDKPEEPFELYINPKIIWRSQLLRKGAEGCLSIPNRKEDVIRSYSIKLQYVDKKTGKNVEELIEGFTAVIFQHEVDHLYGILFPDRLEEQEHKESVPLNERLDFYIGKGTIVP</sequence>
<organism evidence="6 7">
    <name type="scientific">Sphingobacterium deserti</name>
    <dbReference type="NCBI Taxonomy" id="1229276"/>
    <lineage>
        <taxon>Bacteria</taxon>
        <taxon>Pseudomonadati</taxon>
        <taxon>Bacteroidota</taxon>
        <taxon>Sphingobacteriia</taxon>
        <taxon>Sphingobacteriales</taxon>
        <taxon>Sphingobacteriaceae</taxon>
        <taxon>Sphingobacterium</taxon>
    </lineage>
</organism>
<dbReference type="eggNOG" id="COG0242">
    <property type="taxonomic scope" value="Bacteria"/>
</dbReference>
<keyword evidence="7" id="KW-1185">Reference proteome</keyword>
<dbReference type="STRING" id="1229276.DI53_1087"/>
<dbReference type="GO" id="GO:0042586">
    <property type="term" value="F:peptide deformylase activity"/>
    <property type="evidence" value="ECO:0007669"/>
    <property type="project" value="UniProtKB-UniRule"/>
</dbReference>
<proteinExistence type="inferred from homology"/>
<feature type="binding site" evidence="4">
    <location>
        <position position="325"/>
    </location>
    <ligand>
        <name>Fe cation</name>
        <dbReference type="ChEBI" id="CHEBI:24875"/>
    </ligand>
</feature>
<gene>
    <name evidence="4" type="primary">def</name>
    <name evidence="6" type="ORF">DI53_1087</name>
</gene>
<dbReference type="Pfam" id="PF01327">
    <property type="entry name" value="Pep_deformylase"/>
    <property type="match status" value="1"/>
</dbReference>
<feature type="binding site" evidence="4">
    <location>
        <position position="372"/>
    </location>
    <ligand>
        <name>Fe cation</name>
        <dbReference type="ChEBI" id="CHEBI:24875"/>
    </ligand>
</feature>
<comment type="function">
    <text evidence="4">Removes the formyl group from the N-terminal Met of newly synthesized proteins. Requires at least a dipeptide for an efficient rate of reaction. N-terminal L-methionine is a prerequisite for activity but the enzyme has broad specificity at other positions.</text>
</comment>
<dbReference type="OrthoDB" id="5493262at2"/>
<evidence type="ECO:0000256" key="2">
    <source>
        <dbReference type="ARBA" id="ARBA00022723"/>
    </source>
</evidence>
<keyword evidence="2 4" id="KW-0479">Metal-binding</keyword>
<keyword evidence="3 4" id="KW-0378">Hydrolase</keyword>
<dbReference type="InterPro" id="IPR012467">
    <property type="entry name" value="DUF1684"/>
</dbReference>
<accession>A0A0B8T926</accession>
<keyword evidence="4" id="KW-0648">Protein biosynthesis</keyword>
<evidence type="ECO:0000313" key="7">
    <source>
        <dbReference type="Proteomes" id="UP000031802"/>
    </source>
</evidence>
<comment type="cofactor">
    <cofactor evidence="4">
        <name>Fe(2+)</name>
        <dbReference type="ChEBI" id="CHEBI:29033"/>
    </cofactor>
    <text evidence="4">Binds 1 Fe(2+) ion.</text>
</comment>
<evidence type="ECO:0000313" key="6">
    <source>
        <dbReference type="EMBL" id="KGE15169.1"/>
    </source>
</evidence>
<feature type="binding site" evidence="4">
    <location>
        <position position="368"/>
    </location>
    <ligand>
        <name>Fe cation</name>
        <dbReference type="ChEBI" id="CHEBI:24875"/>
    </ligand>
</feature>
<keyword evidence="4" id="KW-0408">Iron</keyword>
<comment type="similarity">
    <text evidence="1 4">Belongs to the polypeptide deformylase family.</text>
</comment>
<dbReference type="eggNOG" id="COG3358">
    <property type="taxonomic scope" value="Bacteria"/>
</dbReference>
<name>A0A0B8T926_9SPHI</name>
<comment type="catalytic activity">
    <reaction evidence="4">
        <text>N-terminal N-formyl-L-methionyl-[peptide] + H2O = N-terminal L-methionyl-[peptide] + formate</text>
        <dbReference type="Rhea" id="RHEA:24420"/>
        <dbReference type="Rhea" id="RHEA-COMP:10639"/>
        <dbReference type="Rhea" id="RHEA-COMP:10640"/>
        <dbReference type="ChEBI" id="CHEBI:15377"/>
        <dbReference type="ChEBI" id="CHEBI:15740"/>
        <dbReference type="ChEBI" id="CHEBI:49298"/>
        <dbReference type="ChEBI" id="CHEBI:64731"/>
        <dbReference type="EC" id="3.5.1.88"/>
    </reaction>
</comment>
<feature type="signal peptide" evidence="5">
    <location>
        <begin position="1"/>
        <end position="19"/>
    </location>
</feature>
<feature type="active site" evidence="4">
    <location>
        <position position="369"/>
    </location>
</feature>
<dbReference type="SUPFAM" id="SSF56420">
    <property type="entry name" value="Peptide deformylase"/>
    <property type="match status" value="1"/>
</dbReference>
<dbReference type="Proteomes" id="UP000031802">
    <property type="component" value="Unassembled WGS sequence"/>
</dbReference>
<evidence type="ECO:0000256" key="4">
    <source>
        <dbReference type="HAMAP-Rule" id="MF_00163"/>
    </source>
</evidence>
<dbReference type="NCBIfam" id="TIGR00079">
    <property type="entry name" value="pept_deformyl"/>
    <property type="match status" value="1"/>
</dbReference>